<dbReference type="Gene3D" id="2.40.160.50">
    <property type="entry name" value="membrane protein fhac: a member of the omp85/tpsb transporter family"/>
    <property type="match status" value="1"/>
</dbReference>
<evidence type="ECO:0000313" key="12">
    <source>
        <dbReference type="Proteomes" id="UP001521209"/>
    </source>
</evidence>
<feature type="domain" description="POTRA" evidence="10">
    <location>
        <begin position="100"/>
        <end position="175"/>
    </location>
</feature>
<keyword evidence="3 8" id="KW-0812">Transmembrane</keyword>
<comment type="function">
    <text evidence="8">Part of the outer membrane protein assembly complex, which is involved in assembly and insertion of beta-barrel proteins into the outer membrane.</text>
</comment>
<dbReference type="InterPro" id="IPR039910">
    <property type="entry name" value="D15-like"/>
</dbReference>
<evidence type="ECO:0000256" key="8">
    <source>
        <dbReference type="HAMAP-Rule" id="MF_01430"/>
    </source>
</evidence>
<dbReference type="Pfam" id="PF07244">
    <property type="entry name" value="POTRA"/>
    <property type="match status" value="5"/>
</dbReference>
<name>A0ABS9DXA5_9PROT</name>
<feature type="signal peptide" evidence="8">
    <location>
        <begin position="1"/>
        <end position="20"/>
    </location>
</feature>
<evidence type="ECO:0000259" key="10">
    <source>
        <dbReference type="PROSITE" id="PS51779"/>
    </source>
</evidence>
<keyword evidence="7 8" id="KW-0998">Cell outer membrane</keyword>
<dbReference type="EMBL" id="JAKGBZ010000009">
    <property type="protein sequence ID" value="MCF3946331.1"/>
    <property type="molecule type" value="Genomic_DNA"/>
</dbReference>
<gene>
    <name evidence="8 11" type="primary">bamA</name>
    <name evidence="11" type="ORF">L2A60_06490</name>
</gene>
<proteinExistence type="inferred from homology"/>
<feature type="domain" description="POTRA" evidence="10">
    <location>
        <begin position="353"/>
        <end position="428"/>
    </location>
</feature>
<dbReference type="PANTHER" id="PTHR12815">
    <property type="entry name" value="SORTING AND ASSEMBLY MACHINERY SAMM50 PROTEIN FAMILY MEMBER"/>
    <property type="match status" value="1"/>
</dbReference>
<comment type="subunit">
    <text evidence="8">Part of the Bam complex.</text>
</comment>
<dbReference type="InterPro" id="IPR034746">
    <property type="entry name" value="POTRA"/>
</dbReference>
<dbReference type="InterPro" id="IPR023707">
    <property type="entry name" value="OM_assembly_BamA"/>
</dbReference>
<comment type="subcellular location">
    <subcellularLocation>
        <location evidence="8">Cell outer membrane</location>
    </subcellularLocation>
    <subcellularLocation>
        <location evidence="1">Membrane</location>
    </subcellularLocation>
</comment>
<dbReference type="InterPro" id="IPR000184">
    <property type="entry name" value="Bac_surfAg_D15"/>
</dbReference>
<comment type="caution">
    <text evidence="11">The sequence shown here is derived from an EMBL/GenBank/DDBJ whole genome shotgun (WGS) entry which is preliminary data.</text>
</comment>
<dbReference type="Gene3D" id="3.10.20.310">
    <property type="entry name" value="membrane protein fhac"/>
    <property type="match status" value="5"/>
</dbReference>
<dbReference type="HAMAP" id="MF_01430">
    <property type="entry name" value="OM_assembly_BamA"/>
    <property type="match status" value="1"/>
</dbReference>
<evidence type="ECO:0000256" key="1">
    <source>
        <dbReference type="ARBA" id="ARBA00004370"/>
    </source>
</evidence>
<evidence type="ECO:0000256" key="7">
    <source>
        <dbReference type="ARBA" id="ARBA00023237"/>
    </source>
</evidence>
<evidence type="ECO:0000256" key="3">
    <source>
        <dbReference type="ARBA" id="ARBA00022692"/>
    </source>
</evidence>
<keyword evidence="4 8" id="KW-0732">Signal</keyword>
<feature type="domain" description="POTRA" evidence="10">
    <location>
        <begin position="32"/>
        <end position="99"/>
    </location>
</feature>
<dbReference type="RefSeq" id="WP_235703567.1">
    <property type="nucleotide sequence ID" value="NZ_JAKGBZ010000009.1"/>
</dbReference>
<dbReference type="PANTHER" id="PTHR12815:SF23">
    <property type="entry name" value="OUTER MEMBRANE PROTEIN ASSEMBLY FACTOR BAMA"/>
    <property type="match status" value="1"/>
</dbReference>
<reference evidence="11 12" key="1">
    <citation type="submission" date="2022-01" db="EMBL/GenBank/DDBJ databases">
        <authorList>
            <person name="Won M."/>
            <person name="Kim S.-J."/>
            <person name="Kwon S.-W."/>
        </authorList>
    </citation>
    <scope>NUCLEOTIDE SEQUENCE [LARGE SCALE GENOMIC DNA]</scope>
    <source>
        <strain evidence="11 12">KCTC 23505</strain>
    </source>
</reference>
<evidence type="ECO:0000256" key="9">
    <source>
        <dbReference type="NCBIfam" id="TIGR03303"/>
    </source>
</evidence>
<keyword evidence="12" id="KW-1185">Reference proteome</keyword>
<keyword evidence="6 8" id="KW-0472">Membrane</keyword>
<sequence length="773" mass="84388" precursor="true">MTTACLGAALIAPAALQARAAAPAAAEAQAGGRIAAIQVSGNQRIDPSTIRSYILLRPGDPFSQRRINLSLKTLYATGLFKTVSITRQGDTLMVQVKENPVVNQVFFQGNSVVKDKAMRGAVSLKPGAVFTPAAAAADTKAILALYAKRGHYSATVSPEIVKLPENRVNVVFKCHDGAQTLISRINFIGNHRYGPGKLREVISSRQNAWFRFLSSSDEYNPERVKYDEELLRRFYYHHGYADFRIVSATAQLAPDRKSFYLTFVIDEGPRYRVSAVKVVSALRNLPGKSLLPLVPIEKGDIFDGDALRTAVKQISDDVQNRGFAFAQVEPDVKENHKTHTIALTFRVIEGPRVYVRDVSITGNTRTEDQVIRREVELAPGDAFNEQAVKESRQNLENLGFFKKKDITIKPTPTGSPDEVNLDVGVHEEATGEFSLGGGYSTDLGALANIGLSQNNFLGTGINASISALLAQRGTQFNLGVTNPYFLGRNLIAGVDLFRTDTYNTTAYVFSERSIGGDVRLGFRYNHHISQAFTYTVSTRSIYNVISGASLYILNEQGSSSLSQLGTTLTFDYRNNRLDPSSGGLLALSGDYAGLGGTAKFLRLQARGAYYIPLRRYLGSKAWVLEFDGHVGDLIDLFGYHSLIADRFFLGGDSLLGFQTGGAGPHDTTFGDSLGGKFIWTQDTVLHFPLPVSPDLGVSGFAFTDIGSLSGVRPITVNGQTLGIYDNPAPRISVGVGVAWNTPFGLIDLSFAQPIKKYKYDQVEQFRVSFGTRF</sequence>
<evidence type="ECO:0000313" key="11">
    <source>
        <dbReference type="EMBL" id="MCF3946331.1"/>
    </source>
</evidence>
<dbReference type="PIRSF" id="PIRSF006076">
    <property type="entry name" value="OM_assembly_OMP85"/>
    <property type="match status" value="1"/>
</dbReference>
<dbReference type="Pfam" id="PF01103">
    <property type="entry name" value="Omp85"/>
    <property type="match status" value="1"/>
</dbReference>
<dbReference type="PROSITE" id="PS51779">
    <property type="entry name" value="POTRA"/>
    <property type="match status" value="4"/>
</dbReference>
<protein>
    <recommendedName>
        <fullName evidence="8 9">Outer membrane protein assembly factor BamA</fullName>
    </recommendedName>
</protein>
<evidence type="ECO:0000256" key="4">
    <source>
        <dbReference type="ARBA" id="ARBA00022729"/>
    </source>
</evidence>
<keyword evidence="5 8" id="KW-0677">Repeat</keyword>
<dbReference type="InterPro" id="IPR010827">
    <property type="entry name" value="BamA/TamA_POTRA"/>
</dbReference>
<evidence type="ECO:0000256" key="5">
    <source>
        <dbReference type="ARBA" id="ARBA00022737"/>
    </source>
</evidence>
<feature type="domain" description="POTRA" evidence="10">
    <location>
        <begin position="180"/>
        <end position="268"/>
    </location>
</feature>
<organism evidence="11 12">
    <name type="scientific">Acidiphilium iwatense</name>
    <dbReference type="NCBI Taxonomy" id="768198"/>
    <lineage>
        <taxon>Bacteria</taxon>
        <taxon>Pseudomonadati</taxon>
        <taxon>Pseudomonadota</taxon>
        <taxon>Alphaproteobacteria</taxon>
        <taxon>Acetobacterales</taxon>
        <taxon>Acidocellaceae</taxon>
        <taxon>Acidiphilium</taxon>
    </lineage>
</organism>
<comment type="similarity">
    <text evidence="8">Belongs to the BamA family.</text>
</comment>
<dbReference type="Proteomes" id="UP001521209">
    <property type="component" value="Unassembled WGS sequence"/>
</dbReference>
<accession>A0ABS9DXA5</accession>
<evidence type="ECO:0000256" key="2">
    <source>
        <dbReference type="ARBA" id="ARBA00022452"/>
    </source>
</evidence>
<evidence type="ECO:0000256" key="6">
    <source>
        <dbReference type="ARBA" id="ARBA00023136"/>
    </source>
</evidence>
<feature type="chain" id="PRO_5044938986" description="Outer membrane protein assembly factor BamA" evidence="8">
    <location>
        <begin position="21"/>
        <end position="773"/>
    </location>
</feature>
<dbReference type="NCBIfam" id="TIGR03303">
    <property type="entry name" value="OM_YaeT"/>
    <property type="match status" value="1"/>
</dbReference>
<keyword evidence="2 8" id="KW-1134">Transmembrane beta strand</keyword>